<dbReference type="InterPro" id="IPR013083">
    <property type="entry name" value="Znf_RING/FYVE/PHD"/>
</dbReference>
<reference evidence="5 6" key="1">
    <citation type="submission" date="2022-05" db="EMBL/GenBank/DDBJ databases">
        <authorList>
            <consortium name="Genoscope - CEA"/>
            <person name="William W."/>
        </authorList>
    </citation>
    <scope>NUCLEOTIDE SEQUENCE [LARGE SCALE GENOMIC DNA]</scope>
</reference>
<dbReference type="Pfam" id="PF13920">
    <property type="entry name" value="zf-C3HC4_3"/>
    <property type="match status" value="1"/>
</dbReference>
<keyword evidence="6" id="KW-1185">Reference proteome</keyword>
<protein>
    <recommendedName>
        <fullName evidence="4">RING-type domain-containing protein</fullName>
    </recommendedName>
</protein>
<evidence type="ECO:0000256" key="1">
    <source>
        <dbReference type="ARBA" id="ARBA00022771"/>
    </source>
</evidence>
<dbReference type="InterPro" id="IPR001841">
    <property type="entry name" value="Znf_RING"/>
</dbReference>
<accession>A0ABN8SAY5</accession>
<name>A0ABN8SAY5_9CNID</name>
<evidence type="ECO:0000256" key="2">
    <source>
        <dbReference type="ARBA" id="ARBA00022833"/>
    </source>
</evidence>
<keyword evidence="1 3" id="KW-0863">Zinc-finger</keyword>
<dbReference type="EMBL" id="CALNXI010002375">
    <property type="protein sequence ID" value="CAH3186903.1"/>
    <property type="molecule type" value="Genomic_DNA"/>
</dbReference>
<evidence type="ECO:0000313" key="5">
    <source>
        <dbReference type="EMBL" id="CAH3186903.1"/>
    </source>
</evidence>
<evidence type="ECO:0000313" key="6">
    <source>
        <dbReference type="Proteomes" id="UP001159427"/>
    </source>
</evidence>
<proteinExistence type="predicted"/>
<keyword evidence="2" id="KW-0862">Zinc</keyword>
<evidence type="ECO:0000259" key="4">
    <source>
        <dbReference type="PROSITE" id="PS50089"/>
    </source>
</evidence>
<sequence length="144" mass="16457">MAELSNTITDLKRDKIFIQEKLTAAKEDASNKQKSHSRQMSVLADKSDVLRRRLAAKFEKLSQIVLASQEVSSESVAEILKSTAKEIEEMWFQKDNCIICTLEKPNCVVIPCRHQITCFKCTSFLETCSYCRGPIYERILTYGL</sequence>
<dbReference type="Proteomes" id="UP001159427">
    <property type="component" value="Unassembled WGS sequence"/>
</dbReference>
<keyword evidence="1 3" id="KW-0479">Metal-binding</keyword>
<organism evidence="5 6">
    <name type="scientific">Porites evermanni</name>
    <dbReference type="NCBI Taxonomy" id="104178"/>
    <lineage>
        <taxon>Eukaryota</taxon>
        <taxon>Metazoa</taxon>
        <taxon>Cnidaria</taxon>
        <taxon>Anthozoa</taxon>
        <taxon>Hexacorallia</taxon>
        <taxon>Scleractinia</taxon>
        <taxon>Fungiina</taxon>
        <taxon>Poritidae</taxon>
        <taxon>Porites</taxon>
    </lineage>
</organism>
<gene>
    <name evidence="5" type="ORF">PEVE_00017201</name>
</gene>
<comment type="caution">
    <text evidence="5">The sequence shown here is derived from an EMBL/GenBank/DDBJ whole genome shotgun (WGS) entry which is preliminary data.</text>
</comment>
<dbReference type="PROSITE" id="PS50089">
    <property type="entry name" value="ZF_RING_2"/>
    <property type="match status" value="1"/>
</dbReference>
<evidence type="ECO:0000256" key="3">
    <source>
        <dbReference type="PROSITE-ProRule" id="PRU00175"/>
    </source>
</evidence>
<dbReference type="Gene3D" id="3.30.40.10">
    <property type="entry name" value="Zinc/RING finger domain, C3HC4 (zinc finger)"/>
    <property type="match status" value="1"/>
</dbReference>
<feature type="domain" description="RING-type" evidence="4">
    <location>
        <begin position="97"/>
        <end position="132"/>
    </location>
</feature>